<sequence length="56" mass="6598">MLEYSAPESIKAEVEYRQRRARELARPMGPVLRLPRLFRWHRSSDGHDVKVARHAA</sequence>
<name>A0ABV6MYA9_9PSEU</name>
<comment type="caution">
    <text evidence="1">The sequence shown here is derived from an EMBL/GenBank/DDBJ whole genome shotgun (WGS) entry which is preliminary data.</text>
</comment>
<organism evidence="1 2">
    <name type="scientific">Kutzneria chonburiensis</name>
    <dbReference type="NCBI Taxonomy" id="1483604"/>
    <lineage>
        <taxon>Bacteria</taxon>
        <taxon>Bacillati</taxon>
        <taxon>Actinomycetota</taxon>
        <taxon>Actinomycetes</taxon>
        <taxon>Pseudonocardiales</taxon>
        <taxon>Pseudonocardiaceae</taxon>
        <taxon>Kutzneria</taxon>
    </lineage>
</organism>
<reference evidence="1 2" key="1">
    <citation type="submission" date="2024-09" db="EMBL/GenBank/DDBJ databases">
        <authorList>
            <person name="Sun Q."/>
            <person name="Mori K."/>
        </authorList>
    </citation>
    <scope>NUCLEOTIDE SEQUENCE [LARGE SCALE GENOMIC DNA]</scope>
    <source>
        <strain evidence="1 2">TBRC 1432</strain>
    </source>
</reference>
<proteinExistence type="predicted"/>
<accession>A0ABV6MYA9</accession>
<evidence type="ECO:0000313" key="1">
    <source>
        <dbReference type="EMBL" id="MFC0545298.1"/>
    </source>
</evidence>
<protein>
    <submittedName>
        <fullName evidence="1">Uncharacterized protein</fullName>
    </submittedName>
</protein>
<evidence type="ECO:0000313" key="2">
    <source>
        <dbReference type="Proteomes" id="UP001589810"/>
    </source>
</evidence>
<gene>
    <name evidence="1" type="ORF">ACFFH7_27570</name>
</gene>
<dbReference type="RefSeq" id="WP_273934851.1">
    <property type="nucleotide sequence ID" value="NZ_CP097263.1"/>
</dbReference>
<dbReference type="EMBL" id="JBHLUD010000009">
    <property type="protein sequence ID" value="MFC0545298.1"/>
    <property type="molecule type" value="Genomic_DNA"/>
</dbReference>
<dbReference type="Proteomes" id="UP001589810">
    <property type="component" value="Unassembled WGS sequence"/>
</dbReference>
<keyword evidence="2" id="KW-1185">Reference proteome</keyword>